<dbReference type="RefSeq" id="WP_249601572.1">
    <property type="nucleotide sequence ID" value="NZ_JAKHSK010000013.1"/>
</dbReference>
<feature type="domain" description="DNA mismatch repair proteins mutS family" evidence="5">
    <location>
        <begin position="358"/>
        <end position="543"/>
    </location>
</feature>
<keyword evidence="1" id="KW-0547">Nucleotide-binding</keyword>
<dbReference type="Gene3D" id="3.40.50.300">
    <property type="entry name" value="P-loop containing nucleotide triphosphate hydrolases"/>
    <property type="match status" value="1"/>
</dbReference>
<keyword evidence="4" id="KW-0472">Membrane</keyword>
<sequence>MQLYYFLAIFGIALFLLVRFLKKRSERNHIKNLKENWAKAKNEKFNFDQIKSYCNAQLHIGDFHQINDQTAKDLDLEALFTLLDRTTSKPGQQYFYNHLRNINSQAQLKRFSTFSDTFLEDENDRLKIQSQLSKMNHYNAYDFVRLITDEPMYRPKWIVWVFILSALAIFSLVGGFFYPILFLLILPVFMANMVLHYRNKNNLNYYLNAVHQLSIAIKSGNKISNFDNIKSYFKDLSYLRSVQKIQFKTSLISFENKINDEFAFLGWFLFEVLKITFNIEILLFFSFLEDIQHKRNDIEKLFRYLGEIDSAIAVASIKTEYQDYTCQPNFSNKKEIRFNEIRHPLINDCVPNDLQLSEKSMLLTGSNMSGKSTFIRTVAINTLLAQTLNRCFAEHFTAPFLKLYSSIRITDNLSENTSYYLEEVLQIKKLLDASKEDIPKLFVLDEIFKGTNTEERIAAGKSILSYLNTSQNIVMVSTHDIELTEMLTKNDFERYHFSESIQNQELIFDHKLKEGPLKTKNAIKILALYNFPKQIINEAEMLKNKSR</sequence>
<accession>A0A9X2CQ19</accession>
<dbReference type="PANTHER" id="PTHR11361:SF152">
    <property type="entry name" value="DNA MISMATCH REPAIR PROTEIN"/>
    <property type="match status" value="1"/>
</dbReference>
<dbReference type="GO" id="GO:0006298">
    <property type="term" value="P:mismatch repair"/>
    <property type="evidence" value="ECO:0007669"/>
    <property type="project" value="InterPro"/>
</dbReference>
<dbReference type="AlphaFoldDB" id="A0A9X2CQ19"/>
<evidence type="ECO:0000256" key="2">
    <source>
        <dbReference type="ARBA" id="ARBA00022840"/>
    </source>
</evidence>
<evidence type="ECO:0000256" key="4">
    <source>
        <dbReference type="SAM" id="Phobius"/>
    </source>
</evidence>
<evidence type="ECO:0000313" key="7">
    <source>
        <dbReference type="Proteomes" id="UP001139521"/>
    </source>
</evidence>
<dbReference type="InterPro" id="IPR045076">
    <property type="entry name" value="MutS"/>
</dbReference>
<dbReference type="InterPro" id="IPR027417">
    <property type="entry name" value="P-loop_NTPase"/>
</dbReference>
<proteinExistence type="predicted"/>
<evidence type="ECO:0000256" key="3">
    <source>
        <dbReference type="ARBA" id="ARBA00023125"/>
    </source>
</evidence>
<dbReference type="InterPro" id="IPR000432">
    <property type="entry name" value="DNA_mismatch_repair_MutS_C"/>
</dbReference>
<evidence type="ECO:0000313" key="6">
    <source>
        <dbReference type="EMBL" id="MCL6218717.1"/>
    </source>
</evidence>
<feature type="transmembrane region" description="Helical" evidence="4">
    <location>
        <begin position="157"/>
        <end position="190"/>
    </location>
</feature>
<dbReference type="PANTHER" id="PTHR11361">
    <property type="entry name" value="DNA MISMATCH REPAIR PROTEIN MUTS FAMILY MEMBER"/>
    <property type="match status" value="1"/>
</dbReference>
<keyword evidence="3" id="KW-0238">DNA-binding</keyword>
<keyword evidence="2" id="KW-0067">ATP-binding</keyword>
<dbReference type="GO" id="GO:0030983">
    <property type="term" value="F:mismatched DNA binding"/>
    <property type="evidence" value="ECO:0007669"/>
    <property type="project" value="InterPro"/>
</dbReference>
<dbReference type="SUPFAM" id="SSF52540">
    <property type="entry name" value="P-loop containing nucleoside triphosphate hydrolases"/>
    <property type="match status" value="1"/>
</dbReference>
<name>A0A9X2CQ19_9FLAO</name>
<dbReference type="Pfam" id="PF00488">
    <property type="entry name" value="MutS_V"/>
    <property type="match status" value="1"/>
</dbReference>
<protein>
    <submittedName>
        <fullName evidence="6">DNA mismatch repair protein MutS</fullName>
    </submittedName>
</protein>
<evidence type="ECO:0000256" key="1">
    <source>
        <dbReference type="ARBA" id="ARBA00022741"/>
    </source>
</evidence>
<dbReference type="GO" id="GO:0140664">
    <property type="term" value="F:ATP-dependent DNA damage sensor activity"/>
    <property type="evidence" value="ECO:0007669"/>
    <property type="project" value="InterPro"/>
</dbReference>
<comment type="caution">
    <text evidence="6">The sequence shown here is derived from an EMBL/GenBank/DDBJ whole genome shotgun (WGS) entry which is preliminary data.</text>
</comment>
<evidence type="ECO:0000259" key="5">
    <source>
        <dbReference type="SMART" id="SM00534"/>
    </source>
</evidence>
<organism evidence="6 7">
    <name type="scientific">Zunongwangia pacifica</name>
    <dbReference type="NCBI Taxonomy" id="2911062"/>
    <lineage>
        <taxon>Bacteria</taxon>
        <taxon>Pseudomonadati</taxon>
        <taxon>Bacteroidota</taxon>
        <taxon>Flavobacteriia</taxon>
        <taxon>Flavobacteriales</taxon>
        <taxon>Flavobacteriaceae</taxon>
        <taxon>Zunongwangia</taxon>
    </lineage>
</organism>
<reference evidence="6" key="1">
    <citation type="submission" date="2022-01" db="EMBL/GenBank/DDBJ databases">
        <title>Genome sequencing of Zunongwangia sp. M21534 genome.</title>
        <authorList>
            <person name="Chen Y."/>
            <person name="Dong C."/>
            <person name="Shao Z."/>
        </authorList>
    </citation>
    <scope>NUCLEOTIDE SEQUENCE</scope>
    <source>
        <strain evidence="6">MCCC M21534</strain>
    </source>
</reference>
<keyword evidence="4" id="KW-1133">Transmembrane helix</keyword>
<dbReference type="EMBL" id="JAKHSK010000013">
    <property type="protein sequence ID" value="MCL6218717.1"/>
    <property type="molecule type" value="Genomic_DNA"/>
</dbReference>
<keyword evidence="7" id="KW-1185">Reference proteome</keyword>
<keyword evidence="4" id="KW-0812">Transmembrane</keyword>
<feature type="transmembrane region" description="Helical" evidence="4">
    <location>
        <begin position="6"/>
        <end position="21"/>
    </location>
</feature>
<dbReference type="Proteomes" id="UP001139521">
    <property type="component" value="Unassembled WGS sequence"/>
</dbReference>
<dbReference type="SMART" id="SM00534">
    <property type="entry name" value="MUTSac"/>
    <property type="match status" value="1"/>
</dbReference>
<gene>
    <name evidence="6" type="ORF">L1967_10445</name>
</gene>
<dbReference type="GO" id="GO:0005524">
    <property type="term" value="F:ATP binding"/>
    <property type="evidence" value="ECO:0007669"/>
    <property type="project" value="UniProtKB-KW"/>
</dbReference>
<dbReference type="GO" id="GO:0005829">
    <property type="term" value="C:cytosol"/>
    <property type="evidence" value="ECO:0007669"/>
    <property type="project" value="TreeGrafter"/>
</dbReference>